<dbReference type="Gene3D" id="1.10.3730.20">
    <property type="match status" value="1"/>
</dbReference>
<organism evidence="4">
    <name type="scientific">Trichodesmium erythraeum (strain IMS101)</name>
    <dbReference type="NCBI Taxonomy" id="203124"/>
    <lineage>
        <taxon>Bacteria</taxon>
        <taxon>Bacillati</taxon>
        <taxon>Cyanobacteriota</taxon>
        <taxon>Cyanophyceae</taxon>
        <taxon>Oscillatoriophycideae</taxon>
        <taxon>Oscillatoriales</taxon>
        <taxon>Microcoleaceae</taxon>
        <taxon>Trichodesmium</taxon>
    </lineage>
</organism>
<feature type="transmembrane region" description="Helical" evidence="2">
    <location>
        <begin position="158"/>
        <end position="179"/>
    </location>
</feature>
<feature type="domain" description="EamA" evidence="3">
    <location>
        <begin position="159"/>
        <end position="293"/>
    </location>
</feature>
<dbReference type="eggNOG" id="COG0697">
    <property type="taxonomic scope" value="Bacteria"/>
</dbReference>
<evidence type="ECO:0000313" key="4">
    <source>
        <dbReference type="EMBL" id="ABG52547.1"/>
    </source>
</evidence>
<evidence type="ECO:0000256" key="1">
    <source>
        <dbReference type="ARBA" id="ARBA00007362"/>
    </source>
</evidence>
<sequence>MKPSNWLIILVLTIGVLAISTGAILIRLASLSARMSGIEFSLVIAASRLAIASLLLVPTWSKIKWQTIELRAILYAGAAGVCLAAHFVLWVTSLSYTSIAASTALVTTNPIWVALLSWWWLKERLSRRTVIGILVAITGGLIIGLADIGGATTVSNPVLGNFLALLGAWAGSLYIFLGYQARTKGFGIGGYIVVVYGIAAVVLLPIPFVSGVGYFGYSGSVYFYLLLMGLLPQLIGHTSFNWAMGWVSPTLVTLAVLFEPVGASFLGYLLFGEVPSLITLLGAVILLIGVAVAALSSQKK</sequence>
<feature type="transmembrane region" description="Helical" evidence="2">
    <location>
        <begin position="191"/>
        <end position="215"/>
    </location>
</feature>
<feature type="domain" description="EamA" evidence="3">
    <location>
        <begin position="8"/>
        <end position="143"/>
    </location>
</feature>
<dbReference type="GO" id="GO:0016020">
    <property type="term" value="C:membrane"/>
    <property type="evidence" value="ECO:0007669"/>
    <property type="project" value="InterPro"/>
</dbReference>
<keyword evidence="2" id="KW-0812">Transmembrane</keyword>
<feature type="transmembrane region" description="Helical" evidence="2">
    <location>
        <begin position="128"/>
        <end position="146"/>
    </location>
</feature>
<dbReference type="KEGG" id="ter:Tery_3455"/>
<dbReference type="STRING" id="203124.Tery_3455"/>
<dbReference type="AlphaFoldDB" id="Q10YX7"/>
<dbReference type="SUPFAM" id="SSF103481">
    <property type="entry name" value="Multidrug resistance efflux transporter EmrE"/>
    <property type="match status" value="2"/>
</dbReference>
<feature type="transmembrane region" description="Helical" evidence="2">
    <location>
        <begin position="99"/>
        <end position="121"/>
    </location>
</feature>
<keyword evidence="2" id="KW-1133">Transmembrane helix</keyword>
<dbReference type="InterPro" id="IPR037185">
    <property type="entry name" value="EmrE-like"/>
</dbReference>
<dbReference type="OrthoDB" id="9790852at2"/>
<evidence type="ECO:0000256" key="2">
    <source>
        <dbReference type="SAM" id="Phobius"/>
    </source>
</evidence>
<feature type="transmembrane region" description="Helical" evidence="2">
    <location>
        <begin position="7"/>
        <end position="28"/>
    </location>
</feature>
<keyword evidence="2" id="KW-0472">Membrane</keyword>
<reference evidence="4" key="1">
    <citation type="submission" date="2006-06" db="EMBL/GenBank/DDBJ databases">
        <title>Complete sequence of Trichodesmium erythraeum IMS101.</title>
        <authorList>
            <consortium name="US DOE Joint Genome Institute"/>
            <person name="Copeland A."/>
            <person name="Lucas S."/>
            <person name="Lapidus A."/>
            <person name="Barry K."/>
            <person name="Detter J.C."/>
            <person name="Glavina del Rio T."/>
            <person name="Hammon N."/>
            <person name="Israni S."/>
            <person name="Dalin E."/>
            <person name="Tice H."/>
            <person name="Pitluck S."/>
            <person name="Kiss H."/>
            <person name="Munk A.C."/>
            <person name="Brettin T."/>
            <person name="Bruce D."/>
            <person name="Han C."/>
            <person name="Tapia R."/>
            <person name="Gilna P."/>
            <person name="Schmutz J."/>
            <person name="Larimer F."/>
            <person name="Land M."/>
            <person name="Hauser L."/>
            <person name="Kyrpides N."/>
            <person name="Kim E."/>
            <person name="Richardson P."/>
        </authorList>
    </citation>
    <scope>NUCLEOTIDE SEQUENCE [LARGE SCALE GENOMIC DNA]</scope>
    <source>
        <strain evidence="4">IMS101</strain>
    </source>
</reference>
<feature type="transmembrane region" description="Helical" evidence="2">
    <location>
        <begin position="72"/>
        <end position="93"/>
    </location>
</feature>
<dbReference type="PANTHER" id="PTHR22911:SF76">
    <property type="entry name" value="EAMA DOMAIN-CONTAINING PROTEIN"/>
    <property type="match status" value="1"/>
</dbReference>
<dbReference type="EMBL" id="CP000393">
    <property type="protein sequence ID" value="ABG52547.1"/>
    <property type="molecule type" value="Genomic_DNA"/>
</dbReference>
<feature type="transmembrane region" description="Helical" evidence="2">
    <location>
        <begin position="251"/>
        <end position="271"/>
    </location>
</feature>
<feature type="transmembrane region" description="Helical" evidence="2">
    <location>
        <begin position="40"/>
        <end position="60"/>
    </location>
</feature>
<feature type="transmembrane region" description="Helical" evidence="2">
    <location>
        <begin position="221"/>
        <end position="244"/>
    </location>
</feature>
<gene>
    <name evidence="4" type="ordered locus">Tery_3455</name>
</gene>
<accession>Q10YX7</accession>
<comment type="similarity">
    <text evidence="1">Belongs to the EamA transporter family.</text>
</comment>
<dbReference type="HOGENOM" id="CLU_033863_0_2_3"/>
<name>Q10YX7_TRIEI</name>
<feature type="transmembrane region" description="Helical" evidence="2">
    <location>
        <begin position="277"/>
        <end position="295"/>
    </location>
</feature>
<dbReference type="InterPro" id="IPR000620">
    <property type="entry name" value="EamA_dom"/>
</dbReference>
<protein>
    <recommendedName>
        <fullName evidence="3">EamA domain-containing protein</fullName>
    </recommendedName>
</protein>
<dbReference type="Pfam" id="PF00892">
    <property type="entry name" value="EamA"/>
    <property type="match status" value="2"/>
</dbReference>
<evidence type="ECO:0000259" key="3">
    <source>
        <dbReference type="Pfam" id="PF00892"/>
    </source>
</evidence>
<proteinExistence type="inferred from homology"/>
<dbReference type="RefSeq" id="WP_011612890.1">
    <property type="nucleotide sequence ID" value="NC_008312.1"/>
</dbReference>
<dbReference type="PANTHER" id="PTHR22911">
    <property type="entry name" value="ACYL-MALONYL CONDENSING ENZYME-RELATED"/>
    <property type="match status" value="1"/>
</dbReference>